<evidence type="ECO:0000256" key="1">
    <source>
        <dbReference type="SAM" id="Phobius"/>
    </source>
</evidence>
<sequence length="187" mass="20211">MAIKETIQNNANTLLTAGGSLASISMEKGGSAFLGNSVTPAVWVLNYLTYDKKPDSVDLALYATGLAGGAAVPASISVGILKSMVDDDIQRKLNQVRESEPEQQRQFIKPCFYEGFSGASISAMTIASKGGTAWLNQNGLWVYITDAKGRHIVDYSPRKFVKKLSPKLPLQKTSTGYNYGVSYGQNY</sequence>
<keyword evidence="1" id="KW-1133">Transmembrane helix</keyword>
<accession>A0A1Y0IF05</accession>
<reference evidence="2 3" key="1">
    <citation type="submission" date="2017-05" db="EMBL/GenBank/DDBJ databases">
        <title>Genomic insights into alkan degradation activity of Oleiphilus messinensis.</title>
        <authorList>
            <person name="Kozyavkin S.A."/>
            <person name="Slesarev A.I."/>
            <person name="Golyshin P.N."/>
            <person name="Korzhenkov A."/>
            <person name="Golyshina O.N."/>
            <person name="Toshchakov S.V."/>
        </authorList>
    </citation>
    <scope>NUCLEOTIDE SEQUENCE [LARGE SCALE GENOMIC DNA]</scope>
    <source>
        <strain evidence="2 3">ME102</strain>
    </source>
</reference>
<dbReference type="AlphaFoldDB" id="A0A1Y0IF05"/>
<name>A0A1Y0IF05_9GAMM</name>
<dbReference type="OrthoDB" id="6198730at2"/>
<evidence type="ECO:0000313" key="3">
    <source>
        <dbReference type="Proteomes" id="UP000196027"/>
    </source>
</evidence>
<gene>
    <name evidence="2" type="ORF">OLMES_3924</name>
</gene>
<dbReference type="KEGG" id="ome:OLMES_3924"/>
<protein>
    <submittedName>
        <fullName evidence="2">Uncharacterized protein</fullName>
    </submittedName>
</protein>
<dbReference type="RefSeq" id="WP_087462784.1">
    <property type="nucleotide sequence ID" value="NZ_CP021425.1"/>
</dbReference>
<evidence type="ECO:0000313" key="2">
    <source>
        <dbReference type="EMBL" id="ARU57944.1"/>
    </source>
</evidence>
<organism evidence="2 3">
    <name type="scientific">Oleiphilus messinensis</name>
    <dbReference type="NCBI Taxonomy" id="141451"/>
    <lineage>
        <taxon>Bacteria</taxon>
        <taxon>Pseudomonadati</taxon>
        <taxon>Pseudomonadota</taxon>
        <taxon>Gammaproteobacteria</taxon>
        <taxon>Oceanospirillales</taxon>
        <taxon>Oleiphilaceae</taxon>
        <taxon>Oleiphilus</taxon>
    </lineage>
</organism>
<dbReference type="EMBL" id="CP021425">
    <property type="protein sequence ID" value="ARU57944.1"/>
    <property type="molecule type" value="Genomic_DNA"/>
</dbReference>
<keyword evidence="1" id="KW-0812">Transmembrane</keyword>
<dbReference type="Proteomes" id="UP000196027">
    <property type="component" value="Chromosome"/>
</dbReference>
<keyword evidence="1" id="KW-0472">Membrane</keyword>
<keyword evidence="3" id="KW-1185">Reference proteome</keyword>
<proteinExistence type="predicted"/>
<feature type="transmembrane region" description="Helical" evidence="1">
    <location>
        <begin position="59"/>
        <end position="81"/>
    </location>
</feature>